<comment type="caution">
    <text evidence="2">The sequence shown here is derived from an EMBL/GenBank/DDBJ whole genome shotgun (WGS) entry which is preliminary data.</text>
</comment>
<keyword evidence="1" id="KW-0812">Transmembrane</keyword>
<evidence type="ECO:0000313" key="2">
    <source>
        <dbReference type="EMBL" id="MCO1657155.1"/>
    </source>
</evidence>
<keyword evidence="3" id="KW-1185">Reference proteome</keyword>
<evidence type="ECO:0000256" key="1">
    <source>
        <dbReference type="SAM" id="Phobius"/>
    </source>
</evidence>
<accession>A0ABT1A2L2</accession>
<keyword evidence="1" id="KW-0472">Membrane</keyword>
<organism evidence="2 3">
    <name type="scientific">Pseudonocardia humida</name>
    <dbReference type="NCBI Taxonomy" id="2800819"/>
    <lineage>
        <taxon>Bacteria</taxon>
        <taxon>Bacillati</taxon>
        <taxon>Actinomycetota</taxon>
        <taxon>Actinomycetes</taxon>
        <taxon>Pseudonocardiales</taxon>
        <taxon>Pseudonocardiaceae</taxon>
        <taxon>Pseudonocardia</taxon>
    </lineage>
</organism>
<dbReference type="Proteomes" id="UP001165283">
    <property type="component" value="Unassembled WGS sequence"/>
</dbReference>
<feature type="transmembrane region" description="Helical" evidence="1">
    <location>
        <begin position="109"/>
        <end position="134"/>
    </location>
</feature>
<proteinExistence type="predicted"/>
<evidence type="ECO:0000313" key="3">
    <source>
        <dbReference type="Proteomes" id="UP001165283"/>
    </source>
</evidence>
<dbReference type="EMBL" id="JAGSOV010000040">
    <property type="protein sequence ID" value="MCO1657155.1"/>
    <property type="molecule type" value="Genomic_DNA"/>
</dbReference>
<dbReference type="RefSeq" id="WP_252440583.1">
    <property type="nucleotide sequence ID" value="NZ_JAGSOV010000040.1"/>
</dbReference>
<protein>
    <submittedName>
        <fullName evidence="2">Uncharacterized protein</fullName>
    </submittedName>
</protein>
<feature type="transmembrane region" description="Helical" evidence="1">
    <location>
        <begin position="33"/>
        <end position="52"/>
    </location>
</feature>
<name>A0ABT1A2L2_9PSEU</name>
<feature type="transmembrane region" description="Helical" evidence="1">
    <location>
        <begin position="64"/>
        <end position="81"/>
    </location>
</feature>
<keyword evidence="1" id="KW-1133">Transmembrane helix</keyword>
<reference evidence="2" key="1">
    <citation type="submission" date="2021-04" db="EMBL/GenBank/DDBJ databases">
        <title>Pseudonocardia sp. nov., isolated from sandy soil of mangrove forest.</title>
        <authorList>
            <person name="Zan Z."/>
            <person name="Huang R."/>
            <person name="Liu W."/>
        </authorList>
    </citation>
    <scope>NUCLEOTIDE SEQUENCE</scope>
    <source>
        <strain evidence="2">S2-4</strain>
    </source>
</reference>
<gene>
    <name evidence="2" type="ORF">KDL28_19025</name>
</gene>
<sequence>MRTSTNIGLQTTAYVLALTICLAAPGSSLLAYVFTPIGLLVTLAPLIFAVAIRKRGRIDPAVRAPFLVAAALLVTAAAFRHEDDAHGGFVPAVRLFAPGAAPSAAIEEFLWMVGPCALVGFLGALLWIAVAAAAAGLDSAAVHLGEPARL</sequence>